<keyword evidence="1" id="KW-0812">Transmembrane</keyword>
<organism evidence="2 3">
    <name type="scientific">Massarina eburnea CBS 473.64</name>
    <dbReference type="NCBI Taxonomy" id="1395130"/>
    <lineage>
        <taxon>Eukaryota</taxon>
        <taxon>Fungi</taxon>
        <taxon>Dikarya</taxon>
        <taxon>Ascomycota</taxon>
        <taxon>Pezizomycotina</taxon>
        <taxon>Dothideomycetes</taxon>
        <taxon>Pleosporomycetidae</taxon>
        <taxon>Pleosporales</taxon>
        <taxon>Massarineae</taxon>
        <taxon>Massarinaceae</taxon>
        <taxon>Massarina</taxon>
    </lineage>
</organism>
<evidence type="ECO:0000256" key="1">
    <source>
        <dbReference type="SAM" id="Phobius"/>
    </source>
</evidence>
<dbReference type="EMBL" id="MU006793">
    <property type="protein sequence ID" value="KAF2637393.1"/>
    <property type="molecule type" value="Genomic_DNA"/>
</dbReference>
<dbReference type="AlphaFoldDB" id="A0A6A6RSP3"/>
<dbReference type="Proteomes" id="UP000799753">
    <property type="component" value="Unassembled WGS sequence"/>
</dbReference>
<accession>A0A6A6RSP3</accession>
<proteinExistence type="predicted"/>
<keyword evidence="1" id="KW-0472">Membrane</keyword>
<keyword evidence="3" id="KW-1185">Reference proteome</keyword>
<gene>
    <name evidence="2" type="ORF">P280DRAFT_102297</name>
</gene>
<name>A0A6A6RSP3_9PLEO</name>
<protein>
    <submittedName>
        <fullName evidence="2">Uncharacterized protein</fullName>
    </submittedName>
</protein>
<keyword evidence="1" id="KW-1133">Transmembrane helix</keyword>
<reference evidence="2" key="1">
    <citation type="journal article" date="2020" name="Stud. Mycol.">
        <title>101 Dothideomycetes genomes: a test case for predicting lifestyles and emergence of pathogens.</title>
        <authorList>
            <person name="Haridas S."/>
            <person name="Albert R."/>
            <person name="Binder M."/>
            <person name="Bloem J."/>
            <person name="Labutti K."/>
            <person name="Salamov A."/>
            <person name="Andreopoulos B."/>
            <person name="Baker S."/>
            <person name="Barry K."/>
            <person name="Bills G."/>
            <person name="Bluhm B."/>
            <person name="Cannon C."/>
            <person name="Castanera R."/>
            <person name="Culley D."/>
            <person name="Daum C."/>
            <person name="Ezra D."/>
            <person name="Gonzalez J."/>
            <person name="Henrissat B."/>
            <person name="Kuo A."/>
            <person name="Liang C."/>
            <person name="Lipzen A."/>
            <person name="Lutzoni F."/>
            <person name="Magnuson J."/>
            <person name="Mondo S."/>
            <person name="Nolan M."/>
            <person name="Ohm R."/>
            <person name="Pangilinan J."/>
            <person name="Park H.-J."/>
            <person name="Ramirez L."/>
            <person name="Alfaro M."/>
            <person name="Sun H."/>
            <person name="Tritt A."/>
            <person name="Yoshinaga Y."/>
            <person name="Zwiers L.-H."/>
            <person name="Turgeon B."/>
            <person name="Goodwin S."/>
            <person name="Spatafora J."/>
            <person name="Crous P."/>
            <person name="Grigoriev I."/>
        </authorList>
    </citation>
    <scope>NUCLEOTIDE SEQUENCE</scope>
    <source>
        <strain evidence="2">CBS 473.64</strain>
    </source>
</reference>
<feature type="transmembrane region" description="Helical" evidence="1">
    <location>
        <begin position="168"/>
        <end position="187"/>
    </location>
</feature>
<sequence>MPPVPTAVEHILMSSVLSALCKPPQPPPVSHPGRYSFPSTPRNDTIRISIQGHELLPSRVGHLPRLLRKAATTWCCSHAACVIVFVRRAYLHTIQRRAPETDCRKTSYDGGNPITCPSGCPPQRGSAQTSAWQQSVADLEIGLWSVLESGGVEGDLTSLRGNCVRPTLITFIVYCGALACIILLCVVKRGAGR</sequence>
<evidence type="ECO:0000313" key="2">
    <source>
        <dbReference type="EMBL" id="KAF2637393.1"/>
    </source>
</evidence>
<evidence type="ECO:0000313" key="3">
    <source>
        <dbReference type="Proteomes" id="UP000799753"/>
    </source>
</evidence>